<organism evidence="3 4">
    <name type="scientific">Thioalkalivibrio halophilus</name>
    <dbReference type="NCBI Taxonomy" id="252474"/>
    <lineage>
        <taxon>Bacteria</taxon>
        <taxon>Pseudomonadati</taxon>
        <taxon>Pseudomonadota</taxon>
        <taxon>Gammaproteobacteria</taxon>
        <taxon>Chromatiales</taxon>
        <taxon>Ectothiorhodospiraceae</taxon>
        <taxon>Thioalkalivibrio</taxon>
    </lineage>
</organism>
<evidence type="ECO:0000259" key="2">
    <source>
        <dbReference type="Pfam" id="PF03872"/>
    </source>
</evidence>
<dbReference type="STRING" id="252474.B1A74_04220"/>
<dbReference type="OrthoDB" id="5298512at2"/>
<accession>A0A1V3A069</accession>
<name>A0A1V3A069_9GAMM</name>
<dbReference type="EMBL" id="MUZR01000010">
    <property type="protein sequence ID" value="OOC10768.1"/>
    <property type="molecule type" value="Genomic_DNA"/>
</dbReference>
<dbReference type="RefSeq" id="WP_024329068.1">
    <property type="nucleotide sequence ID" value="NZ_MUZR01000010.1"/>
</dbReference>
<sequence>MSEQVSKTERLSALVDDETEAFETRRLVDELLQSEEDRKQWERYHLIGDSLRGGMRMTAPPDLLEGVREQLAEEEPLHVAPAPAGVEQATRSRWFRPVVGTGVAAAVAVVTLVGMQMMGAGQPGGDATPGMAEGGAPPAEVQTARSAEGPEQASAGAGMPEADGPGEELDPRFVRYFENHADLTGPGSAAFGRVRYSVGEE</sequence>
<proteinExistence type="predicted"/>
<evidence type="ECO:0000313" key="3">
    <source>
        <dbReference type="EMBL" id="OOC10768.1"/>
    </source>
</evidence>
<evidence type="ECO:0000313" key="4">
    <source>
        <dbReference type="Proteomes" id="UP000189177"/>
    </source>
</evidence>
<protein>
    <submittedName>
        <fullName evidence="3">Anti-sigma factor</fullName>
    </submittedName>
</protein>
<dbReference type="PANTHER" id="PTHR38104:SF1">
    <property type="entry name" value="ANTI-SIGMA-E FACTOR RSEA"/>
    <property type="match status" value="1"/>
</dbReference>
<dbReference type="Pfam" id="PF03872">
    <property type="entry name" value="RseA_N"/>
    <property type="match status" value="1"/>
</dbReference>
<dbReference type="SUPFAM" id="SSF89069">
    <property type="entry name" value="N-terminal, cytoplasmic domain of anti-sigmaE factor RseA"/>
    <property type="match status" value="1"/>
</dbReference>
<keyword evidence="4" id="KW-1185">Reference proteome</keyword>
<feature type="region of interest" description="Disordered" evidence="1">
    <location>
        <begin position="124"/>
        <end position="169"/>
    </location>
</feature>
<dbReference type="Proteomes" id="UP000189177">
    <property type="component" value="Unassembled WGS sequence"/>
</dbReference>
<feature type="domain" description="Anti sigma-E protein RseA N-terminal" evidence="2">
    <location>
        <begin position="8"/>
        <end position="94"/>
    </location>
</feature>
<dbReference type="GO" id="GO:0016989">
    <property type="term" value="F:sigma factor antagonist activity"/>
    <property type="evidence" value="ECO:0007669"/>
    <property type="project" value="InterPro"/>
</dbReference>
<comment type="caution">
    <text evidence="3">The sequence shown here is derived from an EMBL/GenBank/DDBJ whole genome shotgun (WGS) entry which is preliminary data.</text>
</comment>
<dbReference type="PANTHER" id="PTHR38104">
    <property type="match status" value="1"/>
</dbReference>
<dbReference type="Gene3D" id="1.10.10.880">
    <property type="entry name" value="Anti sigma-E protein RseA, N-terminal domain"/>
    <property type="match status" value="1"/>
</dbReference>
<dbReference type="InterPro" id="IPR005572">
    <property type="entry name" value="Anti-sigma_E_RseA_N"/>
</dbReference>
<dbReference type="InterPro" id="IPR036147">
    <property type="entry name" value="Anti-sigma_E_RseA_N_sf"/>
</dbReference>
<dbReference type="InterPro" id="IPR052383">
    <property type="entry name" value="Anti-sigma-E_RseA-like"/>
</dbReference>
<dbReference type="AlphaFoldDB" id="A0A1V3A069"/>
<feature type="region of interest" description="Disordered" evidence="1">
    <location>
        <begin position="182"/>
        <end position="201"/>
    </location>
</feature>
<evidence type="ECO:0000256" key="1">
    <source>
        <dbReference type="SAM" id="MobiDB-lite"/>
    </source>
</evidence>
<reference evidence="3 4" key="1">
    <citation type="submission" date="2017-02" db="EMBL/GenBank/DDBJ databases">
        <title>Genomic diversity within the haloalkaliphilic genus Thioalkalivibrio.</title>
        <authorList>
            <person name="Ahn A.-C."/>
            <person name="Meier-Kolthoff J."/>
            <person name="Overmars L."/>
            <person name="Richter M."/>
            <person name="Woyke T."/>
            <person name="Sorokin D.Y."/>
            <person name="Muyzer G."/>
        </authorList>
    </citation>
    <scope>NUCLEOTIDE SEQUENCE [LARGE SCALE GENOMIC DNA]</scope>
    <source>
        <strain evidence="3 4">HL17</strain>
    </source>
</reference>
<dbReference type="CDD" id="cd16328">
    <property type="entry name" value="RseA_N"/>
    <property type="match status" value="1"/>
</dbReference>
<gene>
    <name evidence="3" type="ORF">B1A74_04220</name>
</gene>